<dbReference type="InterPro" id="IPR027417">
    <property type="entry name" value="P-loop_NTPase"/>
</dbReference>
<evidence type="ECO:0000256" key="1">
    <source>
        <dbReference type="ARBA" id="ARBA00004496"/>
    </source>
</evidence>
<dbReference type="Gene3D" id="3.40.50.12240">
    <property type="match status" value="1"/>
</dbReference>
<accession>A0A518D4U0</accession>
<organism evidence="10 11">
    <name type="scientific">Rohdeia mirabilis</name>
    <dbReference type="NCBI Taxonomy" id="2528008"/>
    <lineage>
        <taxon>Bacteria</taxon>
        <taxon>Pseudomonadati</taxon>
        <taxon>Planctomycetota</taxon>
        <taxon>Planctomycetia</taxon>
        <taxon>Planctomycetia incertae sedis</taxon>
        <taxon>Rohdeia</taxon>
    </lineage>
</organism>
<dbReference type="PANTHER" id="PTHR15184">
    <property type="entry name" value="ATP SYNTHASE"/>
    <property type="match status" value="1"/>
</dbReference>
<evidence type="ECO:0000259" key="9">
    <source>
        <dbReference type="SMART" id="SM00382"/>
    </source>
</evidence>
<dbReference type="AlphaFoldDB" id="A0A518D4U0"/>
<keyword evidence="11" id="KW-1185">Reference proteome</keyword>
<proteinExistence type="predicted"/>
<sequence length="447" mass="47582">MIDSFKARTIAAAAAGPRYRGRIDKVSGILAEADGVPAAIGEVCRIGGPDGMTAETVGFRDGRALLMPHGELTGVAPGTEVTALGHPFEIGVGNGLLGRVVDALGRSIDGRPLPALAAKRSIRSDSPLPLDRPAIDEPLQTGVRVLDGLLTIGRGQRLGIFAGSGVGKSTLLGQVTSGTDADVVVVCLVGERGREVKAFIDDVLDDDRRQRAVTVVATSDRPPIERFYAPFTAVTIAEHFRDQGLDVLLVMDSVTRFAAASREIGLAAGEPPTLRGYPPSFFATAPRLVERLGRTNAGSITGLLTVLLDGDDVNDPVGDTLRGLLDGHVVLSRDLAQRNHFPAVDVLGSISRLMPELTSPDHQRLAGMLRNDMATYQESRDLVEIGAYKAGSNPRLDRALERRELVELFLKQGRDERTEYGDTQALMAALLGELPLGERPRGDGSRA</sequence>
<dbReference type="GO" id="GO:0005524">
    <property type="term" value="F:ATP binding"/>
    <property type="evidence" value="ECO:0007669"/>
    <property type="project" value="UniProtKB-KW"/>
</dbReference>
<dbReference type="PANTHER" id="PTHR15184:SF9">
    <property type="entry name" value="SPI-1 TYPE 3 SECRETION SYSTEM ATPASE"/>
    <property type="match status" value="1"/>
</dbReference>
<evidence type="ECO:0000256" key="5">
    <source>
        <dbReference type="ARBA" id="ARBA00022840"/>
    </source>
</evidence>
<dbReference type="GO" id="GO:0046933">
    <property type="term" value="F:proton-transporting ATP synthase activity, rotational mechanism"/>
    <property type="evidence" value="ECO:0007669"/>
    <property type="project" value="TreeGrafter"/>
</dbReference>
<keyword evidence="6" id="KW-0653">Protein transport</keyword>
<keyword evidence="2" id="KW-0813">Transport</keyword>
<dbReference type="SMART" id="SM00382">
    <property type="entry name" value="AAA"/>
    <property type="match status" value="1"/>
</dbReference>
<dbReference type="OrthoDB" id="9802718at2"/>
<keyword evidence="7" id="KW-1278">Translocase</keyword>
<reference evidence="10 11" key="1">
    <citation type="submission" date="2019-02" db="EMBL/GenBank/DDBJ databases">
        <title>Deep-cultivation of Planctomycetes and their phenomic and genomic characterization uncovers novel biology.</title>
        <authorList>
            <person name="Wiegand S."/>
            <person name="Jogler M."/>
            <person name="Boedeker C."/>
            <person name="Pinto D."/>
            <person name="Vollmers J."/>
            <person name="Rivas-Marin E."/>
            <person name="Kohn T."/>
            <person name="Peeters S.H."/>
            <person name="Heuer A."/>
            <person name="Rast P."/>
            <person name="Oberbeckmann S."/>
            <person name="Bunk B."/>
            <person name="Jeske O."/>
            <person name="Meyerdierks A."/>
            <person name="Storesund J.E."/>
            <person name="Kallscheuer N."/>
            <person name="Luecker S."/>
            <person name="Lage O.M."/>
            <person name="Pohl T."/>
            <person name="Merkel B.J."/>
            <person name="Hornburger P."/>
            <person name="Mueller R.-W."/>
            <person name="Bruemmer F."/>
            <person name="Labrenz M."/>
            <person name="Spormann A.M."/>
            <person name="Op den Camp H."/>
            <person name="Overmann J."/>
            <person name="Amann R."/>
            <person name="Jetten M.S.M."/>
            <person name="Mascher T."/>
            <person name="Medema M.H."/>
            <person name="Devos D.P."/>
            <person name="Kaster A.-K."/>
            <person name="Ovreas L."/>
            <person name="Rohde M."/>
            <person name="Galperin M.Y."/>
            <person name="Jogler C."/>
        </authorList>
    </citation>
    <scope>NUCLEOTIDE SEQUENCE [LARGE SCALE GENOMIC DNA]</scope>
    <source>
        <strain evidence="10 11">Pla163</strain>
    </source>
</reference>
<comment type="catalytic activity">
    <reaction evidence="8">
        <text>ATP + H2O + cellular proteinSide 1 = ADP + phosphate + cellular proteinSide 2.</text>
        <dbReference type="EC" id="7.4.2.8"/>
    </reaction>
</comment>
<evidence type="ECO:0000313" key="10">
    <source>
        <dbReference type="EMBL" id="QDU86492.1"/>
    </source>
</evidence>
<dbReference type="Proteomes" id="UP000319342">
    <property type="component" value="Chromosome"/>
</dbReference>
<keyword evidence="4" id="KW-0547">Nucleotide-binding</keyword>
<dbReference type="InterPro" id="IPR000194">
    <property type="entry name" value="ATPase_F1/V1/A1_a/bsu_nucl-bd"/>
</dbReference>
<keyword evidence="5" id="KW-0067">ATP-binding</keyword>
<evidence type="ECO:0000256" key="7">
    <source>
        <dbReference type="ARBA" id="ARBA00022967"/>
    </source>
</evidence>
<keyword evidence="3" id="KW-0963">Cytoplasm</keyword>
<evidence type="ECO:0000256" key="4">
    <source>
        <dbReference type="ARBA" id="ARBA00022741"/>
    </source>
</evidence>
<evidence type="ECO:0000256" key="8">
    <source>
        <dbReference type="ARBA" id="ARBA00034006"/>
    </source>
</evidence>
<dbReference type="Pfam" id="PF00006">
    <property type="entry name" value="ATP-synt_ab"/>
    <property type="match status" value="1"/>
</dbReference>
<dbReference type="EMBL" id="CP036290">
    <property type="protein sequence ID" value="QDU86492.1"/>
    <property type="molecule type" value="Genomic_DNA"/>
</dbReference>
<dbReference type="GO" id="GO:0030254">
    <property type="term" value="P:protein secretion by the type III secretion system"/>
    <property type="evidence" value="ECO:0007669"/>
    <property type="project" value="InterPro"/>
</dbReference>
<dbReference type="CDD" id="cd18117">
    <property type="entry name" value="ATP-synt_flagellum-secretory_path_III_N"/>
    <property type="match status" value="1"/>
</dbReference>
<dbReference type="GO" id="GO:0008564">
    <property type="term" value="F:protein-exporting ATPase activity"/>
    <property type="evidence" value="ECO:0007669"/>
    <property type="project" value="UniProtKB-EC"/>
</dbReference>
<comment type="subcellular location">
    <subcellularLocation>
        <location evidence="1">Cytoplasm</location>
    </subcellularLocation>
</comment>
<dbReference type="FunFam" id="3.40.50.12240:FF:000002">
    <property type="entry name" value="Flagellum-specific ATP synthase FliI"/>
    <property type="match status" value="1"/>
</dbReference>
<dbReference type="InterPro" id="IPR004100">
    <property type="entry name" value="ATPase_F1/V1/A1_a/bsu_N"/>
</dbReference>
<dbReference type="RefSeq" id="WP_145191818.1">
    <property type="nucleotide sequence ID" value="NZ_CP036290.1"/>
</dbReference>
<dbReference type="GO" id="GO:0005737">
    <property type="term" value="C:cytoplasm"/>
    <property type="evidence" value="ECO:0007669"/>
    <property type="project" value="UniProtKB-SubCell"/>
</dbReference>
<evidence type="ECO:0000313" key="11">
    <source>
        <dbReference type="Proteomes" id="UP000319342"/>
    </source>
</evidence>
<protein>
    <submittedName>
        <fullName evidence="10">Putative ATP synthase YscN</fullName>
    </submittedName>
</protein>
<evidence type="ECO:0000256" key="2">
    <source>
        <dbReference type="ARBA" id="ARBA00022448"/>
    </source>
</evidence>
<evidence type="ECO:0000256" key="6">
    <source>
        <dbReference type="ARBA" id="ARBA00022927"/>
    </source>
</evidence>
<dbReference type="Pfam" id="PF02874">
    <property type="entry name" value="ATP-synt_ab_N"/>
    <property type="match status" value="1"/>
</dbReference>
<feature type="domain" description="AAA+ ATPase" evidence="9">
    <location>
        <begin position="154"/>
        <end position="335"/>
    </location>
</feature>
<gene>
    <name evidence="10" type="primary">yscN</name>
    <name evidence="10" type="ORF">Pla163_36430</name>
</gene>
<dbReference type="Pfam" id="PF18269">
    <property type="entry name" value="T3SS_ATPase_C"/>
    <property type="match status" value="1"/>
</dbReference>
<dbReference type="SUPFAM" id="SSF52540">
    <property type="entry name" value="P-loop containing nucleoside triphosphate hydrolases"/>
    <property type="match status" value="1"/>
</dbReference>
<dbReference type="InterPro" id="IPR020003">
    <property type="entry name" value="ATPase_a/bsu_AS"/>
</dbReference>
<dbReference type="InterPro" id="IPR040627">
    <property type="entry name" value="T3SS_ATPase_C"/>
</dbReference>
<dbReference type="NCBIfam" id="TIGR01026">
    <property type="entry name" value="fliI_yscN"/>
    <property type="match status" value="1"/>
</dbReference>
<dbReference type="GO" id="GO:0030257">
    <property type="term" value="C:type III protein secretion system complex"/>
    <property type="evidence" value="ECO:0007669"/>
    <property type="project" value="InterPro"/>
</dbReference>
<dbReference type="InterPro" id="IPR050053">
    <property type="entry name" value="ATPase_alpha/beta_chains"/>
</dbReference>
<name>A0A518D4U0_9BACT</name>
<dbReference type="InterPro" id="IPR005714">
    <property type="entry name" value="ATPase_T3SS_FliI/YscN"/>
</dbReference>
<dbReference type="CDD" id="cd01136">
    <property type="entry name" value="ATPase_flagellum-secretory_path_III"/>
    <property type="match status" value="1"/>
</dbReference>
<dbReference type="InterPro" id="IPR003593">
    <property type="entry name" value="AAA+_ATPase"/>
</dbReference>
<dbReference type="GO" id="GO:0016887">
    <property type="term" value="F:ATP hydrolysis activity"/>
    <property type="evidence" value="ECO:0007669"/>
    <property type="project" value="InterPro"/>
</dbReference>
<evidence type="ECO:0000256" key="3">
    <source>
        <dbReference type="ARBA" id="ARBA00022490"/>
    </source>
</evidence>
<dbReference type="PROSITE" id="PS00152">
    <property type="entry name" value="ATPASE_ALPHA_BETA"/>
    <property type="match status" value="1"/>
</dbReference>